<keyword evidence="5" id="KW-1185">Reference proteome</keyword>
<evidence type="ECO:0000256" key="2">
    <source>
        <dbReference type="SAM" id="Phobius"/>
    </source>
</evidence>
<gene>
    <name evidence="4" type="ORF">PCOR1329_LOCUS29020</name>
</gene>
<reference evidence="4" key="1">
    <citation type="submission" date="2023-10" db="EMBL/GenBank/DDBJ databases">
        <authorList>
            <person name="Chen Y."/>
            <person name="Shah S."/>
            <person name="Dougan E. K."/>
            <person name="Thang M."/>
            <person name="Chan C."/>
        </authorList>
    </citation>
    <scope>NUCLEOTIDE SEQUENCE [LARGE SCALE GENOMIC DNA]</scope>
</reference>
<feature type="transmembrane region" description="Helical" evidence="2">
    <location>
        <begin position="429"/>
        <end position="448"/>
    </location>
</feature>
<feature type="compositionally biased region" description="Pro residues" evidence="1">
    <location>
        <begin position="126"/>
        <end position="158"/>
    </location>
</feature>
<evidence type="ECO:0000313" key="4">
    <source>
        <dbReference type="EMBL" id="CAK0830364.1"/>
    </source>
</evidence>
<sequence length="552" mass="60590">MISPHAAVVFMSLFGIVQGTLRQQCWDTVPSYHLERCDKFLMYYSCQSQEWTWIDENWGPATEMCCACGGGTPCTDTDYGATDMLGKGCSGIVSALIDCPRLYDDWDFSAYDMCCDCGGGWRSTPAPTPPLPPTPAPTPPPPPTPAPTPPPTPAPTPPATTTSTQTATTATQTATKTTETGTSSASPSSSTTKTTTTTITRTATGTSSSTSSTTATTNTVQTATTVLGGNYSINAPWAEEQRDSEGLLAVFAGAVIFLLACVALGVGCLMRHGCPGRGRGPAHDRGMRDAQIEISVSELDAEIDEHQPDQKDELPETMDFWFLPVTALMSMPRNKPVFRHQVLRDLGLLVKRTMTLEDVFGGRFVADTAAVSHRWPEPEHFDPNGSKLCELQDILAKSPSIKFVWIDWVCAPQWHGGGRTDEEEEEFRMILENILPFIFLGCTVIVLYERIYNQRFWPNVECWIATKMVTEDGLVPATEDRLRLKVHGIESAKELNCTVIVLDSWHHADAQTAIHILSQKDILVTNAKDKEINLRVVGSLDRLIRSRDRMPI</sequence>
<evidence type="ECO:0000313" key="5">
    <source>
        <dbReference type="Proteomes" id="UP001189429"/>
    </source>
</evidence>
<evidence type="ECO:0000256" key="3">
    <source>
        <dbReference type="SAM" id="SignalP"/>
    </source>
</evidence>
<evidence type="ECO:0008006" key="6">
    <source>
        <dbReference type="Google" id="ProtNLM"/>
    </source>
</evidence>
<name>A0ABN9SE98_9DINO</name>
<feature type="chain" id="PRO_5045784612" description="Heterokaryon incompatibility domain-containing protein" evidence="3">
    <location>
        <begin position="20"/>
        <end position="552"/>
    </location>
</feature>
<evidence type="ECO:0000256" key="1">
    <source>
        <dbReference type="SAM" id="MobiDB-lite"/>
    </source>
</evidence>
<keyword evidence="2" id="KW-0472">Membrane</keyword>
<protein>
    <recommendedName>
        <fullName evidence="6">Heterokaryon incompatibility domain-containing protein</fullName>
    </recommendedName>
</protein>
<feature type="region of interest" description="Disordered" evidence="1">
    <location>
        <begin position="126"/>
        <end position="217"/>
    </location>
</feature>
<feature type="compositionally biased region" description="Low complexity" evidence="1">
    <location>
        <begin position="159"/>
        <end position="217"/>
    </location>
</feature>
<dbReference type="Proteomes" id="UP001189429">
    <property type="component" value="Unassembled WGS sequence"/>
</dbReference>
<feature type="signal peptide" evidence="3">
    <location>
        <begin position="1"/>
        <end position="19"/>
    </location>
</feature>
<keyword evidence="3" id="KW-0732">Signal</keyword>
<proteinExistence type="predicted"/>
<keyword evidence="2" id="KW-0812">Transmembrane</keyword>
<comment type="caution">
    <text evidence="4">The sequence shown here is derived from an EMBL/GenBank/DDBJ whole genome shotgun (WGS) entry which is preliminary data.</text>
</comment>
<keyword evidence="2" id="KW-1133">Transmembrane helix</keyword>
<organism evidence="4 5">
    <name type="scientific">Prorocentrum cordatum</name>
    <dbReference type="NCBI Taxonomy" id="2364126"/>
    <lineage>
        <taxon>Eukaryota</taxon>
        <taxon>Sar</taxon>
        <taxon>Alveolata</taxon>
        <taxon>Dinophyceae</taxon>
        <taxon>Prorocentrales</taxon>
        <taxon>Prorocentraceae</taxon>
        <taxon>Prorocentrum</taxon>
    </lineage>
</organism>
<dbReference type="EMBL" id="CAUYUJ010010835">
    <property type="protein sequence ID" value="CAK0830364.1"/>
    <property type="molecule type" value="Genomic_DNA"/>
</dbReference>
<feature type="transmembrane region" description="Helical" evidence="2">
    <location>
        <begin position="246"/>
        <end position="269"/>
    </location>
</feature>
<accession>A0ABN9SE98</accession>